<sequence length="99" mass="10725">MNANRKKNIAVIACVLFVFVTLASLFYIAKEENHQCTGEDCPICACIRQAKQIVKNVGTAVNYSVTAGLIFVQRSGILATGCLCVLCITLVSQKVRLDS</sequence>
<protein>
    <recommendedName>
        <fullName evidence="4">AraC family transcriptional regulator</fullName>
    </recommendedName>
</protein>
<feature type="transmembrane region" description="Helical" evidence="1">
    <location>
        <begin position="9"/>
        <end position="29"/>
    </location>
</feature>
<evidence type="ECO:0000313" key="3">
    <source>
        <dbReference type="Proteomes" id="UP001207605"/>
    </source>
</evidence>
<name>A0ABT2S4J0_9FIRM</name>
<dbReference type="Proteomes" id="UP001207605">
    <property type="component" value="Unassembled WGS sequence"/>
</dbReference>
<dbReference type="EMBL" id="JAOQJV010000003">
    <property type="protein sequence ID" value="MCU6699509.1"/>
    <property type="molecule type" value="Genomic_DNA"/>
</dbReference>
<gene>
    <name evidence="2" type="ORF">OCV65_04570</name>
</gene>
<keyword evidence="1" id="KW-1133">Transmembrane helix</keyword>
<comment type="caution">
    <text evidence="2">The sequence shown here is derived from an EMBL/GenBank/DDBJ whole genome shotgun (WGS) entry which is preliminary data.</text>
</comment>
<dbReference type="RefSeq" id="WP_262581079.1">
    <property type="nucleotide sequence ID" value="NZ_JAOQJV010000003.1"/>
</dbReference>
<keyword evidence="1" id="KW-0472">Membrane</keyword>
<proteinExistence type="predicted"/>
<keyword evidence="1" id="KW-0812">Transmembrane</keyword>
<feature type="transmembrane region" description="Helical" evidence="1">
    <location>
        <begin position="71"/>
        <end position="91"/>
    </location>
</feature>
<organism evidence="2 3">
    <name type="scientific">Dorea ammoniilytica</name>
    <dbReference type="NCBI Taxonomy" id="2981788"/>
    <lineage>
        <taxon>Bacteria</taxon>
        <taxon>Bacillati</taxon>
        <taxon>Bacillota</taxon>
        <taxon>Clostridia</taxon>
        <taxon>Lachnospirales</taxon>
        <taxon>Lachnospiraceae</taxon>
        <taxon>Dorea</taxon>
    </lineage>
</organism>
<keyword evidence="3" id="KW-1185">Reference proteome</keyword>
<accession>A0ABT2S4J0</accession>
<evidence type="ECO:0000256" key="1">
    <source>
        <dbReference type="SAM" id="Phobius"/>
    </source>
</evidence>
<evidence type="ECO:0008006" key="4">
    <source>
        <dbReference type="Google" id="ProtNLM"/>
    </source>
</evidence>
<evidence type="ECO:0000313" key="2">
    <source>
        <dbReference type="EMBL" id="MCU6699509.1"/>
    </source>
</evidence>
<reference evidence="2 3" key="1">
    <citation type="journal article" date="2021" name="ISME Commun">
        <title>Automated analysis of genomic sequences facilitates high-throughput and comprehensive description of bacteria.</title>
        <authorList>
            <person name="Hitch T.C.A."/>
        </authorList>
    </citation>
    <scope>NUCLEOTIDE SEQUENCE [LARGE SCALE GENOMIC DNA]</scope>
    <source>
        <strain evidence="2 3">Sanger_02</strain>
    </source>
</reference>